<accession>H5XYX9</accession>
<feature type="transmembrane region" description="Helical" evidence="1">
    <location>
        <begin position="20"/>
        <end position="39"/>
    </location>
</feature>
<dbReference type="RefSeq" id="WP_007786725.1">
    <property type="nucleotide sequence ID" value="NZ_CM001441.1"/>
</dbReference>
<evidence type="ECO:0000313" key="2">
    <source>
        <dbReference type="EMBL" id="EHQ91685.1"/>
    </source>
</evidence>
<proteinExistence type="predicted"/>
<dbReference type="InterPro" id="IPR025495">
    <property type="entry name" value="DUF4386"/>
</dbReference>
<dbReference type="HOGENOM" id="CLU_2272898_0_0_9"/>
<feature type="transmembrane region" description="Helical" evidence="1">
    <location>
        <begin position="59"/>
        <end position="81"/>
    </location>
</feature>
<reference evidence="2 3" key="1">
    <citation type="submission" date="2011-11" db="EMBL/GenBank/DDBJ databases">
        <title>The Noncontiguous Finished genome of Desulfosporosinus youngiae DSM 17734.</title>
        <authorList>
            <consortium name="US DOE Joint Genome Institute (JGI-PGF)"/>
            <person name="Lucas S."/>
            <person name="Han J."/>
            <person name="Lapidus A."/>
            <person name="Cheng J.-F."/>
            <person name="Goodwin L."/>
            <person name="Pitluck S."/>
            <person name="Peters L."/>
            <person name="Ovchinnikova G."/>
            <person name="Lu M."/>
            <person name="Land M.L."/>
            <person name="Hauser L."/>
            <person name="Pester M."/>
            <person name="Spring S."/>
            <person name="Ollivier B."/>
            <person name="Rattei T."/>
            <person name="Klenk H.-P."/>
            <person name="Wagner M."/>
            <person name="Loy A."/>
            <person name="Woyke T.J."/>
        </authorList>
    </citation>
    <scope>NUCLEOTIDE SEQUENCE [LARGE SCALE GENOMIC DNA]</scope>
    <source>
        <strain evidence="2 3">DSM 17734</strain>
    </source>
</reference>
<protein>
    <recommendedName>
        <fullName evidence="4">DUF4386 domain-containing protein</fullName>
    </recommendedName>
</protein>
<dbReference type="Pfam" id="PF14329">
    <property type="entry name" value="DUF4386"/>
    <property type="match status" value="1"/>
</dbReference>
<dbReference type="OrthoDB" id="7060422at2"/>
<gene>
    <name evidence="2" type="ORF">DesyoDRAFT_4739</name>
</gene>
<evidence type="ECO:0000313" key="3">
    <source>
        <dbReference type="Proteomes" id="UP000005104"/>
    </source>
</evidence>
<keyword evidence="1" id="KW-0812">Transmembrane</keyword>
<name>H5XYX9_9FIRM</name>
<evidence type="ECO:0000256" key="1">
    <source>
        <dbReference type="SAM" id="Phobius"/>
    </source>
</evidence>
<keyword evidence="1" id="KW-0472">Membrane</keyword>
<evidence type="ECO:0008006" key="4">
    <source>
        <dbReference type="Google" id="ProtNLM"/>
    </source>
</evidence>
<keyword evidence="3" id="KW-1185">Reference proteome</keyword>
<organism evidence="2 3">
    <name type="scientific">Desulfosporosinus youngiae DSM 17734</name>
    <dbReference type="NCBI Taxonomy" id="768710"/>
    <lineage>
        <taxon>Bacteria</taxon>
        <taxon>Bacillati</taxon>
        <taxon>Bacillota</taxon>
        <taxon>Clostridia</taxon>
        <taxon>Eubacteriales</taxon>
        <taxon>Desulfitobacteriaceae</taxon>
        <taxon>Desulfosporosinus</taxon>
    </lineage>
</organism>
<dbReference type="Proteomes" id="UP000005104">
    <property type="component" value="Chromosome"/>
</dbReference>
<dbReference type="EMBL" id="CM001441">
    <property type="protein sequence ID" value="EHQ91685.1"/>
    <property type="molecule type" value="Genomic_DNA"/>
</dbReference>
<dbReference type="AlphaFoldDB" id="H5XYX9"/>
<keyword evidence="1" id="KW-1133">Transmembrane helix</keyword>
<sequence length="102" mass="11121">MDNHLYFKSQNKLARIAGLLYTLMIPLAAFGIMYVPAALVTEGNAEATIANVLANGSLFQLSALSALVVQVSHIFIVLLLYKLLKPEAITNKALRASPIYLF</sequence>